<protein>
    <submittedName>
        <fullName evidence="2">Capsid protein</fullName>
    </submittedName>
</protein>
<sequence length="388" mass="42956">MSGFAARAAYYMARGAVRKWGPWAARKYGVRVAGGLAAGGAGALTGYMRKRKGRPQVQRPSKRTKGDIAGRPANDDTRINLNSTYNAVSLYTKRRKSGKRYTKRKPKTFSGKVKNVINKLPKTSYWTIAHTDQYTFTTLPGSSYSAQDFVGNTAIARRAFTCGLGQLANATSTATDLTHIYLKLRNYGHIESSAIVSDAARNVEFVKFWFSIKMNLDIQCFNNEFTDTNPLYADIYECTAAQNITDNNHSTPGRSWPQSLIDTNAAFSGDTIADINVKGATPQTSPTFKKYWSIDKVTRIRISSPAPFHYDMYTSGIYNAQVASDHYCMKGITKGIMIVLAPIQVTTLPAAWNFQITAVNKKFAYKCLPFAGHQPSLDMQNGMTLTTL</sequence>
<gene>
    <name evidence="2" type="primary">Cap</name>
</gene>
<name>A0A7G8LJ13_9VIRU</name>
<evidence type="ECO:0000256" key="1">
    <source>
        <dbReference type="SAM" id="MobiDB-lite"/>
    </source>
</evidence>
<feature type="compositionally biased region" description="Basic and acidic residues" evidence="1">
    <location>
        <begin position="64"/>
        <end position="75"/>
    </location>
</feature>
<reference evidence="2" key="1">
    <citation type="submission" date="2020-06" db="EMBL/GenBank/DDBJ databases">
        <title>A dish full of viruses: viral metagenomics in chicken, pork and beef from Brazil.</title>
        <authorList>
            <person name="Cibulski S.P."/>
            <person name="Mayer F.Q."/>
            <person name="Roehe P.M."/>
        </authorList>
    </citation>
    <scope>NUCLEOTIDE SEQUENCE</scope>
    <source>
        <strain evidence="2">173P</strain>
    </source>
</reference>
<accession>A0A7G8LJ13</accession>
<dbReference type="EMBL" id="MT671988">
    <property type="protein sequence ID" value="QNJ57235.1"/>
    <property type="molecule type" value="Genomic_DNA"/>
</dbReference>
<proteinExistence type="predicted"/>
<evidence type="ECO:0000313" key="2">
    <source>
        <dbReference type="EMBL" id="QNJ57235.1"/>
    </source>
</evidence>
<feature type="region of interest" description="Disordered" evidence="1">
    <location>
        <begin position="49"/>
        <end position="75"/>
    </location>
</feature>
<organism evidence="2">
    <name type="scientific">Cressdnaviricota sp</name>
    <dbReference type="NCBI Taxonomy" id="2748378"/>
    <lineage>
        <taxon>Viruses</taxon>
        <taxon>Monodnaviria</taxon>
        <taxon>Shotokuvirae</taxon>
        <taxon>Cressdnaviricota</taxon>
    </lineage>
</organism>